<protein>
    <submittedName>
        <fullName evidence="2">Uncharacterized protein</fullName>
    </submittedName>
</protein>
<reference evidence="2" key="1">
    <citation type="submission" date="2014-05" db="EMBL/GenBank/DDBJ databases">
        <title>The transcriptome of the halophilic microalga Tetraselmis sp. GSL018 isolated from the Great Salt Lake, Utah.</title>
        <authorList>
            <person name="Jinkerson R.E."/>
            <person name="D'Adamo S."/>
            <person name="Posewitz M.C."/>
        </authorList>
    </citation>
    <scope>NUCLEOTIDE SEQUENCE</scope>
    <source>
        <strain evidence="2">GSL018</strain>
    </source>
</reference>
<dbReference type="EMBL" id="GBEZ01020033">
    <property type="protein sequence ID" value="JAC66600.1"/>
    <property type="molecule type" value="Transcribed_RNA"/>
</dbReference>
<evidence type="ECO:0000256" key="1">
    <source>
        <dbReference type="SAM" id="MobiDB-lite"/>
    </source>
</evidence>
<accession>A0A061R7I4</accession>
<feature type="region of interest" description="Disordered" evidence="1">
    <location>
        <begin position="1"/>
        <end position="94"/>
    </location>
</feature>
<sequence>FQHAPPVPASKSLQSSCQPERHSIIRRRPQGGRSISDLLPPQPREAWRSPLSTAVDEAAELGGEGRGPKESQGEGTLRGESGEGLHRAQRHCFC</sequence>
<name>A0A061R7I4_9CHLO</name>
<dbReference type="AlphaFoldDB" id="A0A061R7I4"/>
<proteinExistence type="predicted"/>
<organism evidence="2">
    <name type="scientific">Tetraselmis sp. GSL018</name>
    <dbReference type="NCBI Taxonomy" id="582737"/>
    <lineage>
        <taxon>Eukaryota</taxon>
        <taxon>Viridiplantae</taxon>
        <taxon>Chlorophyta</taxon>
        <taxon>core chlorophytes</taxon>
        <taxon>Chlorodendrophyceae</taxon>
        <taxon>Chlorodendrales</taxon>
        <taxon>Chlorodendraceae</taxon>
        <taxon>Tetraselmis</taxon>
    </lineage>
</organism>
<evidence type="ECO:0000313" key="2">
    <source>
        <dbReference type="EMBL" id="JAC66600.1"/>
    </source>
</evidence>
<feature type="non-terminal residue" evidence="2">
    <location>
        <position position="94"/>
    </location>
</feature>
<gene>
    <name evidence="2" type="ORF">TSPGSL018_13255</name>
</gene>
<feature type="non-terminal residue" evidence="2">
    <location>
        <position position="1"/>
    </location>
</feature>